<feature type="domain" description="VanZ-like" evidence="2">
    <location>
        <begin position="44"/>
        <end position="122"/>
    </location>
</feature>
<name>B3QX72_CHLT3</name>
<accession>B3QX72</accession>
<dbReference type="NCBIfam" id="NF037970">
    <property type="entry name" value="vanZ_1"/>
    <property type="match status" value="1"/>
</dbReference>
<evidence type="ECO:0000313" key="3">
    <source>
        <dbReference type="EMBL" id="ACF14882.1"/>
    </source>
</evidence>
<proteinExistence type="predicted"/>
<organism evidence="3 4">
    <name type="scientific">Chloroherpeton thalassium (strain ATCC 35110 / GB-78)</name>
    <dbReference type="NCBI Taxonomy" id="517418"/>
    <lineage>
        <taxon>Bacteria</taxon>
        <taxon>Pseudomonadati</taxon>
        <taxon>Chlorobiota</taxon>
        <taxon>Chlorobiia</taxon>
        <taxon>Chlorobiales</taxon>
        <taxon>Chloroherpetonaceae</taxon>
        <taxon>Chloroherpeton</taxon>
    </lineage>
</organism>
<sequence>MQLNKSFWLNQFPALLYAGFIFVLSSIPGDTFPVVKLDLISPDKLVHAMLFGGLAFLLAHALYHQESFPYLKENWLVCTILFATLYAISDETHQYFVRNRTPEIMDLNADLFGIVVFSLIFLKFRTKALSK</sequence>
<feature type="transmembrane region" description="Helical" evidence="1">
    <location>
        <begin position="45"/>
        <end position="63"/>
    </location>
</feature>
<gene>
    <name evidence="3" type="ordered locus">Ctha_2433</name>
</gene>
<dbReference type="InterPro" id="IPR006976">
    <property type="entry name" value="VanZ-like"/>
</dbReference>
<feature type="transmembrane region" description="Helical" evidence="1">
    <location>
        <begin position="109"/>
        <end position="126"/>
    </location>
</feature>
<dbReference type="OrthoDB" id="291892at2"/>
<evidence type="ECO:0000313" key="4">
    <source>
        <dbReference type="Proteomes" id="UP000001208"/>
    </source>
</evidence>
<dbReference type="Proteomes" id="UP000001208">
    <property type="component" value="Chromosome"/>
</dbReference>
<dbReference type="AlphaFoldDB" id="B3QX72"/>
<keyword evidence="1" id="KW-0472">Membrane</keyword>
<keyword evidence="4" id="KW-1185">Reference proteome</keyword>
<dbReference type="RefSeq" id="WP_012500964.1">
    <property type="nucleotide sequence ID" value="NC_011026.1"/>
</dbReference>
<keyword evidence="1" id="KW-1133">Transmembrane helix</keyword>
<reference evidence="3 4" key="1">
    <citation type="submission" date="2008-06" db="EMBL/GenBank/DDBJ databases">
        <title>Complete sequence of Chloroherpeton thalassium ATCC 35110.</title>
        <authorList>
            <consortium name="US DOE Joint Genome Institute"/>
            <person name="Lucas S."/>
            <person name="Copeland A."/>
            <person name="Lapidus A."/>
            <person name="Glavina del Rio T."/>
            <person name="Dalin E."/>
            <person name="Tice H."/>
            <person name="Bruce D."/>
            <person name="Goodwin L."/>
            <person name="Pitluck S."/>
            <person name="Schmutz J."/>
            <person name="Larimer F."/>
            <person name="Land M."/>
            <person name="Hauser L."/>
            <person name="Kyrpides N."/>
            <person name="Mikhailova N."/>
            <person name="Liu Z."/>
            <person name="Li T."/>
            <person name="Zhao F."/>
            <person name="Overmann J."/>
            <person name="Bryant D.A."/>
            <person name="Richardson P."/>
        </authorList>
    </citation>
    <scope>NUCLEOTIDE SEQUENCE [LARGE SCALE GENOMIC DNA]</scope>
    <source>
        <strain evidence="4">ATCC 35110 / GB-78</strain>
    </source>
</reference>
<dbReference type="EMBL" id="CP001100">
    <property type="protein sequence ID" value="ACF14882.1"/>
    <property type="molecule type" value="Genomic_DNA"/>
</dbReference>
<evidence type="ECO:0000259" key="2">
    <source>
        <dbReference type="Pfam" id="PF04892"/>
    </source>
</evidence>
<keyword evidence="1" id="KW-0812">Transmembrane</keyword>
<dbReference type="eggNOG" id="COG5652">
    <property type="taxonomic scope" value="Bacteria"/>
</dbReference>
<dbReference type="Pfam" id="PF04892">
    <property type="entry name" value="VanZ"/>
    <property type="match status" value="1"/>
</dbReference>
<protein>
    <submittedName>
        <fullName evidence="3">VanZ family protein</fullName>
    </submittedName>
</protein>
<feature type="transmembrane region" description="Helical" evidence="1">
    <location>
        <begin position="7"/>
        <end position="25"/>
    </location>
</feature>
<dbReference type="STRING" id="517418.Ctha_2433"/>
<feature type="transmembrane region" description="Helical" evidence="1">
    <location>
        <begin position="70"/>
        <end position="89"/>
    </location>
</feature>
<dbReference type="KEGG" id="cts:Ctha_2433"/>
<evidence type="ECO:0000256" key="1">
    <source>
        <dbReference type="SAM" id="Phobius"/>
    </source>
</evidence>
<dbReference type="HOGENOM" id="CLU_096028_5_2_10"/>